<evidence type="ECO:0000259" key="9">
    <source>
        <dbReference type="PROSITE" id="PS50923"/>
    </source>
</evidence>
<sequence length="5361" mass="590644">MEVSFRLFASVLLLAVGCSALVDFKPGFQYQYKYSASTTLKHAGVVLTSAKININVLGGDKWNRQCQFEVKNFLHALQGQKTNHKDQEDLSKWFSFNISNNGEILGVQYPEDEKLSAVIQKKALLGTFSARLHASYQDLNHGGNRQWRYVVNETGHEGVHEAEYEGKNEGDTLIFKRKKSSHIVPNAETAHQKEIWYHKEKQVPSKILVDEKFTAPRKVMRGYQLPPAIPVGFGQSHMYETDDSFELPEMHTFSNGQMELTDVVPMPTVPKLPGNLVKGDLYIEEYPKINFPLDATVQKQITGNLTCMREVRPHYSRKRMMCFERLISIMGHLKEEDVAKVADEYIQFPPKGQNGTEDMESIIDALGASGVEEAQIILTERIMLRNPPDPELLKRMFSHFVNLEHPPAAIFLDALEEFVFRTDPPADHKSDDEDIMAMATLLLGSLAGKLKSSHPERSESIVINLEVQLQPHDPQKHRARRSAEMAEDLKSGHKDEDGYSNHYAYSNKSYINHHEQRKSTLLLSLGNAGLDRSYDHILSYINTTDSPQLLKRSGASALANYNHEHAASMLLRMAIDESHEDHVRYDALLEYRKHPKAVPINDLHYHLIRGLTNVTGLETNDRSRLKRSFLDDLLNFKFDFKLKLPGIEWKKQIGSDKVGAAFGLTIRNVMDLSISLLKGHFKLDVLDEVYAVANFGIIGFNLDIVRMRVCFRGGIKYDVNILKEFNFEDMIKTITTLDKVVDRIVGTIKNTVNNFKKLFDSASEFSFPRLIQKFAEIFEELPKKVDNLISIGQKTTVALGEMINPPAYLTAIVNVVRRVTGLMNDIKRDVTKFVDSIYDAITITLPWAIEQIKEAVNMVVNTLKNFFSSPLSALGDVQKAVLKIQNGIFKVLDAKNRIQKACLFKKGQRPYWFDIKTVLTEIWDEILSAKDVLTNSIKNFKINLDTADAAIRFKKFTGVSPKVFKKQMMSEVIDAFDIFAAPLRVLQELAAPFVDTYESVIGKLRAVKRAYTFVKNAYGKARTLLNKVFGPKMHKDFPRKILQSDRCSGHGPYPSTGNGKYKHQGVDLELNKTAIKVPFTGNLRINDSSKGIVSILLDNPDGIELIIEPVTVPSAKHGMKVFKGESLGTAKSSGCTAKMLHVAMRKAGTTEYIDPMKYLEKRKPGFPKWNTECDDYRVVLLGITFVKGSLTKGPANKNTTLDRKKPPDTSDVTPIGGSSRRKREATAAQLALQANPADLTAQLGIPPLSEIGPALTGFKDVKAAAVLKLLGKVGLTEYQKKLQGALDMLEDLLGGGRCVATEMMDDGTLKLGLKARGLPLNGSRAIKIARFKAPDSGCSHLHASLPGGTQCSFKDGCYGIRCCVPLVFTVIRRVFEASVQLDPCNKLLTMKVGEFSRTFNTSKVRLAETYSGPVVTNRNIHDPVAVTFGYTVVKRSNIVTFNLRVSVCGAMKCQPWTQVFKDVTYDLNAAKQKCTDMKAATSSSKVLDMAALKQKTMTEIKELVAIKNPDSFNIQALMTDLRTAYLELVMSAMNNVLGKLFNGQFNSFDVCMRGQKLYGPYDKTFLKLTFNFMAGPIPLSFEFASGGSWKVTCGVNLCFMTMKAVGTAVPQLGAYVSGELSINLFLFKAGIKLIGYLLTTKFPTKAEIGFAKFPLDVNVRMDLELIPLRLELHVIVKLTINLLFTTIEEVIVKELIWSYQTPTITANIFNTFSKEKDESPPQFKKFSSPQPASGVARRAPESSECTVYQVKGLDETEPAFQLAIAADDDKSEVTVTYSVSTFPGGSDLVENEDLGGPSSVVDQVLPERIPLYFTVTAANSEGASASVTCGLDYYDLSPPAGRVNPDFFTTSHPNVLKATGMAVDETPLVEKKEGVGLGRGIFGDQTFPWADVLDDTERSSFVAKTSDPNSELVALSKFASERIGKLTSTPIQVTEGYSSPGKCAADCLALPPLRCYSFNYDYGESGRCELLAESEGYGVELREAGHFHYFERLGIGKPVTFDHRDLELQHNQLYYFNYLLTNDLGYTSILTSRPVKVDFTPVEPGYLENVEYDEIAKEPCHEILPDEWENRCVDEASIPNHRAIIDGAGSTTVFNGHTPFVDLLYTRANKYVSANWDGFKDNETGIFGYTWSVGTTRCEDNIHPHRDPHAHLFDESEWTHTGIAHPLDLEDGKYYVNVRAINKVEYGGPLGTTVCHSNPYAIDNTEPFINEVHEMLYNDVTFVISASYNVSDPLSGIELMHIGLGKSKRDTYILEWFLHEDTSFVNFTHKIQDGLPTWLRIRAVNHVDLRTSGSGPYPIMIDMTHPLAGEIYDGKSHGRQVNFTAMQGEICSNWKDFRDPDTGIADYLWGVGTSPGDDDVVEFKRLGHTVFLECDRSVNLTHNETYYSTLFAFNRGHKRLNVSASTTGIMVDLTPPEAGFLQDSDVVGEDLTFSSDPATVAGHWGNFTDPESGIMDFSIAVERKQKDQAENEVIHESESVGMTTSFRWHHFHLHQGDQVFVNLNVTNRALGITSLMSNGFVLDLTPPELIYLRDGMDPDRDLQYSTSTTELMANWMFIDEETGVNHIDLQMYQTYGGTKTKLGDSVSLDGAAQNWTSTQAITLNIGALYTIRVHAINAAGLTAVHETDGVLIDPTPPRLLYVHAGVLSGDEELTNGYVVVTNAGILAASWMGVDGESGIIGYWIGLGTTSGGDDVVAFYNAGEGTDIILTELPLELFDDSSKLYYLSVKAQNGAGAFSTTITASPIKVVQADVSGLVFDGAGAIDLTAPTVDVNYQLESTTVSLRFEGYASAQHGISGYEWGIGTSPGTDDIQPFTGMGIVAFKDEPGSGIAQLPLPLSPDIRYYSSVRAITGAGNILESTSDGFGVDQSAPSVSIVSVGEDDDDDDDKKPLKHSTVYQAANVGSLSAEWNIVDNESAIADAWFAIGFSPASSDLYNITNTNKRTSLQAGLLTPSADGTPNVVTVSAINKVGLVSSDVSPPVVFDATPPERVTVACPQHISGEVPFTCSWDGINDQESGVQRYIFSLGVNETDDSVLTKTFYPPKTHFSVKGLDKSFLYHGAKLYARVTAVNGADLRSTSFSDAIDVDATPPVPGVVVEVNENVTANGLCSTKDECLASDVACQTSVEHVHVAWEPFTDPDSGLIRYEIAIGTASGRADLRDFTKVPLGMTSHIFYPIDLLSVAQVFATVRGYNGAGRFAIARSNGVYISRISAGLAPLEPQFVHDGKRPGVDMDFTDITDEVSARWSFGDPCPMVHYNWSIHRMDGFEIQPSVTLPGDQTLGENSNVKVRDGQSYFSVVSATNQLGDTFVQRSNGIRIKIEPLRPGIVRDGAIAVLDQNYQLSNTTLSATWDRFGNDIYAPEVTNGNERDDLTSNKHQTIDHYEVAVGSDRRYISTRSNVYPFTSVGKNRSVTLHDLDLISHGTYYVTVRAISVSYTRADVTSNGIKVGVMSKVISHGTLNLLRYISSTTSLTFSWEGFEFSLPLLYYYWGMGTVPFHTENATCPEMHQFDESGALKNDYVSLFDLYPFTNVRKTQFVDLNNLTLEHKGTYYVTVMATDESLQCDIISLPVTVDTTPPKKGQVDVGPFKNLPLQYTNRSDELFVSWEGFWDDESDIASYKISLLGPERCRNMYDNAPLVIDPVNVNDTYSNYTFKDLFLNEKVVYFVQLDAINGASGFSTVTSSPVLVDPRDPIPGAVMDGDSFMRDISHQSSLTHLHGTFTMYHGLEPYQCSYNHHDLDAPTEEWKPVTAQGVWGTSIEASRIKFVPEQLSFEEDEGLTVTMVRDVRAERMISGGYMTVLNHEGPGMFQIEMVAASNETDSVTSMMFWDGPMGVVGGFEAPKEPVEVDENSTTIAPTTTAAPTVNPFQIVNEDSDELSDAKAMLRRIPYTGLGMDIFAEQAGNFTEYYALLWSRFVDKPSGLQYERIELGFDASEAWHTYGLKYVVDRTDATQELWGLELHVDGVYVTTVTGIPAPNPSTMMILTVRNRKGAVAEFQDANNPPSVQAHFRNLKTPPSVDQLCRYGTPFQDGSTTILKLYAGVGSMKGADDVREFVEIEDVCLPCKDRCSTYNCDVSCAVDEINLHHVYINNLNLSTHMLVVEDDNSTTSVPALYYVTIKAVSGSERFVVVSSDGVYVDATPPVFNDLFHVDLAWSEDQPIESQGSNSTIAVRWEAFDIESKIVEYFWAIGTAPYSDNIQDFVSVGLASKANNSDLEGILQPHMTYYATVMAVNAAGLNSTETSKGVTLVEESPAKDPNATVGVEGCGEDGICPGAGSSVGVALPKFKPEDGITGIYVSIGSTEELEDIIPNTQVGYNESGTVAIDGGQILFNGRVMANISDLGDQSDQLSDPGAKKSNNFNMEPGRKMYVKVKACNKAHKCTVIDTKTVTVSREGDEVAKPNERGEVALSLSAPSSKRSAGQTGVSIQATGVGEGGGFLAGMLNTEDEDEEYSSGASKDFTPFIVSPHKTINSTERILNGRLLELQESFYITSLGEKPLSGPLDITVPITLPLDEETLPALLFWNTDHQQWMDASRTCPDTYISSFDADKNVLNVKVCSIHPKTKTSKKRRRRSTDSPYFQGEVQLGVFTIDKTIRNSAPVITTPGSTWMNEDAGTLNAHLKAEDPEGDELIFSLDTESVKVMTGHAVMSPEGLLQYTPCLHCHGQDEIDYIVREKLTFQPEALEVKATFTIDVRSTNDDPDLVFLEDGVNIVSVRGPLAYNPLKLPIMQGGERDVLFWMYDVDAADIADDLAFQETQPTHGSLMQIGQACKDVTFTSVSCDTGNIDDLVTLNGADDTCTVCRPLNLNNTGSKGIDDVSWGLAKWTYTAKNVSFMYSSLFGKDTFSLQGVDADGGVSKKLPVDMLVLQECKNGGTCVGPAEDPDCENPEAATDLDAYYCNCTEGYLGALCHLEFIPCPVPIAPEDGSYSPYVNGTAYNGDVVMFSCEVGFWLKGDSAHMCQWDGTWNGTAPTCEVVQCPTIPNPDNGAVVPPGPKFYDDLASIKCDEGYWLNGSSIPIYCDADGNWNGTLPNCPPVPCPPITLGNGTMIPSGLKYYPDVADFTCEEGFTLDGASRLTCQSDGTWSDDAPTCNPIPCLEPLTAPPNGEVSFSGLGAFYQENATFTCTLGYVPEGDHILTCLANGTWTGTAPTCRIALCPTLSAPRGGTLTVDTPSFYLAEAIFTCPDPSHVMVGHSTITCQGDETWSAPAPTCERCRDAISLPGKNFHMYDNHCYWFSRRRDVMKYHEAADFCAGGGHGGKLVNIKTPEENTFITNVVKGFRMRRNFWIGLDDNESESYFTWSDGMNLLPGSFTNWKFPPRRHKKRDCVTIHRQGLKWVLVNCDKARNAFICEMDDTKLN</sequence>
<evidence type="ECO:0000256" key="6">
    <source>
        <dbReference type="SAM" id="SignalP"/>
    </source>
</evidence>
<dbReference type="PROSITE" id="PS01186">
    <property type="entry name" value="EGF_2"/>
    <property type="match status" value="1"/>
</dbReference>
<dbReference type="SUPFAM" id="SSF57535">
    <property type="entry name" value="Complement control module/SCR domain"/>
    <property type="match status" value="5"/>
</dbReference>
<keyword evidence="4" id="KW-0768">Sushi</keyword>
<dbReference type="PROSITE" id="PS00022">
    <property type="entry name" value="EGF_1"/>
    <property type="match status" value="1"/>
</dbReference>
<feature type="domain" description="C-type lectin" evidence="8">
    <location>
        <begin position="5231"/>
        <end position="5346"/>
    </location>
</feature>
<keyword evidence="2 3" id="KW-1015">Disulfide bond</keyword>
<proteinExistence type="predicted"/>
<dbReference type="InterPro" id="IPR000436">
    <property type="entry name" value="Sushi_SCR_CCP_dom"/>
</dbReference>
<dbReference type="FunFam" id="1.25.10.20:FF:000008">
    <property type="entry name" value="Uncharacterized protein"/>
    <property type="match status" value="1"/>
</dbReference>
<dbReference type="InterPro" id="IPR015816">
    <property type="entry name" value="Vitellinogen_b-sht_N"/>
</dbReference>
<feature type="disulfide bond" evidence="4">
    <location>
        <begin position="5098"/>
        <end position="5141"/>
    </location>
</feature>
<dbReference type="Gene3D" id="2.10.70.10">
    <property type="entry name" value="Complement Module, domain 1"/>
    <property type="match status" value="5"/>
</dbReference>
<feature type="region of interest" description="Disordered" evidence="5">
    <location>
        <begin position="472"/>
        <end position="499"/>
    </location>
</feature>
<evidence type="ECO:0000256" key="1">
    <source>
        <dbReference type="ARBA" id="ARBA00022729"/>
    </source>
</evidence>
<feature type="signal peptide" evidence="6">
    <location>
        <begin position="1"/>
        <end position="20"/>
    </location>
</feature>
<dbReference type="InterPro" id="IPR011055">
    <property type="entry name" value="Dup_hybrid_motif"/>
</dbReference>
<dbReference type="OrthoDB" id="6153184at2759"/>
<feature type="region of interest" description="Disordered" evidence="5">
    <location>
        <begin position="1194"/>
        <end position="1223"/>
    </location>
</feature>
<evidence type="ECO:0000256" key="5">
    <source>
        <dbReference type="SAM" id="MobiDB-lite"/>
    </source>
</evidence>
<evidence type="ECO:0000256" key="3">
    <source>
        <dbReference type="PROSITE-ProRule" id="PRU00076"/>
    </source>
</evidence>
<evidence type="ECO:0000313" key="11">
    <source>
        <dbReference type="EMBL" id="CAH1249045.1"/>
    </source>
</evidence>
<dbReference type="GO" id="GO:0005319">
    <property type="term" value="F:lipid transporter activity"/>
    <property type="evidence" value="ECO:0007669"/>
    <property type="project" value="InterPro"/>
</dbReference>
<organism evidence="11 12">
    <name type="scientific">Branchiostoma lanceolatum</name>
    <name type="common">Common lancelet</name>
    <name type="synonym">Amphioxus lanceolatum</name>
    <dbReference type="NCBI Taxonomy" id="7740"/>
    <lineage>
        <taxon>Eukaryota</taxon>
        <taxon>Metazoa</taxon>
        <taxon>Chordata</taxon>
        <taxon>Cephalochordata</taxon>
        <taxon>Leptocardii</taxon>
        <taxon>Amphioxiformes</taxon>
        <taxon>Branchiostomatidae</taxon>
        <taxon>Branchiostoma</taxon>
    </lineage>
</organism>
<dbReference type="Gene3D" id="3.10.100.10">
    <property type="entry name" value="Mannose-Binding Protein A, subunit A"/>
    <property type="match status" value="1"/>
</dbReference>
<dbReference type="InterPro" id="IPR011030">
    <property type="entry name" value="Lipovitellin_superhlx_dom"/>
</dbReference>
<feature type="region of interest" description="Disordered" evidence="5">
    <location>
        <begin position="4411"/>
        <end position="4431"/>
    </location>
</feature>
<dbReference type="Gene3D" id="2.30.230.10">
    <property type="entry name" value="Lipovitellin, beta-sheet shell regions, chain A"/>
    <property type="match status" value="1"/>
</dbReference>
<feature type="region of interest" description="Disordered" evidence="5">
    <location>
        <begin position="1717"/>
        <end position="1738"/>
    </location>
</feature>
<name>A0A8J9Z7E2_BRALA</name>
<dbReference type="InterPro" id="IPR001747">
    <property type="entry name" value="Vitellogenin_N"/>
</dbReference>
<dbReference type="PANTHER" id="PTHR16897">
    <property type="entry name" value="OS10G0105400 PROTEIN"/>
    <property type="match status" value="1"/>
</dbReference>
<evidence type="ECO:0000259" key="10">
    <source>
        <dbReference type="PROSITE" id="PS51211"/>
    </source>
</evidence>
<dbReference type="SMART" id="SM00060">
    <property type="entry name" value="FN3"/>
    <property type="match status" value="5"/>
</dbReference>
<dbReference type="PANTHER" id="PTHR16897:SF2">
    <property type="entry name" value="OS03G0226600 PROTEIN"/>
    <property type="match status" value="1"/>
</dbReference>
<dbReference type="Proteomes" id="UP000838412">
    <property type="component" value="Chromosome 17"/>
</dbReference>
<feature type="domain" description="Vitellogenin" evidence="10">
    <location>
        <begin position="24"/>
        <end position="589"/>
    </location>
</feature>
<evidence type="ECO:0000313" key="12">
    <source>
        <dbReference type="Proteomes" id="UP000838412"/>
    </source>
</evidence>
<dbReference type="PROSITE" id="PS50923">
    <property type="entry name" value="SUSHI"/>
    <property type="match status" value="4"/>
</dbReference>
<dbReference type="Pfam" id="PF00084">
    <property type="entry name" value="Sushi"/>
    <property type="match status" value="5"/>
</dbReference>
<comment type="caution">
    <text evidence="3">Lacks conserved residue(s) required for the propagation of feature annotation.</text>
</comment>
<evidence type="ECO:0000259" key="8">
    <source>
        <dbReference type="PROSITE" id="PS50041"/>
    </source>
</evidence>
<feature type="compositionally biased region" description="Basic and acidic residues" evidence="5">
    <location>
        <begin position="473"/>
        <end position="499"/>
    </location>
</feature>
<dbReference type="Gene3D" id="1.25.10.20">
    <property type="entry name" value="Vitellinogen, superhelical"/>
    <property type="match status" value="1"/>
</dbReference>
<protein>
    <submittedName>
        <fullName evidence="11">SELE protein</fullName>
    </submittedName>
</protein>
<dbReference type="CDD" id="cd00033">
    <property type="entry name" value="CCP"/>
    <property type="match status" value="5"/>
</dbReference>
<keyword evidence="3" id="KW-0245">EGF-like domain</keyword>
<dbReference type="CDD" id="cd01099">
    <property type="entry name" value="PAN_AP_HGF"/>
    <property type="match status" value="1"/>
</dbReference>
<dbReference type="InterPro" id="IPR016186">
    <property type="entry name" value="C-type_lectin-like/link_sf"/>
</dbReference>
<dbReference type="PROSITE" id="PS50026">
    <property type="entry name" value="EGF_3"/>
    <property type="match status" value="1"/>
</dbReference>
<dbReference type="CDD" id="cd00037">
    <property type="entry name" value="CLECT"/>
    <property type="match status" value="1"/>
</dbReference>
<feature type="disulfide bond" evidence="4">
    <location>
        <begin position="4948"/>
        <end position="4975"/>
    </location>
</feature>
<evidence type="ECO:0000256" key="2">
    <source>
        <dbReference type="ARBA" id="ARBA00023157"/>
    </source>
</evidence>
<dbReference type="InterPro" id="IPR003961">
    <property type="entry name" value="FN3_dom"/>
</dbReference>
<feature type="domain" description="Sushi" evidence="9">
    <location>
        <begin position="5096"/>
        <end position="5156"/>
    </location>
</feature>
<dbReference type="InterPro" id="IPR000742">
    <property type="entry name" value="EGF"/>
</dbReference>
<dbReference type="Gene3D" id="1.20.120.20">
    <property type="entry name" value="Apolipoprotein"/>
    <property type="match status" value="1"/>
</dbReference>
<dbReference type="SUPFAM" id="SSF56436">
    <property type="entry name" value="C-type lectin-like"/>
    <property type="match status" value="1"/>
</dbReference>
<evidence type="ECO:0000256" key="4">
    <source>
        <dbReference type="PROSITE-ProRule" id="PRU00302"/>
    </source>
</evidence>
<keyword evidence="12" id="KW-1185">Reference proteome</keyword>
<accession>A0A8J9Z7E2</accession>
<dbReference type="PROSITE" id="PS50041">
    <property type="entry name" value="C_TYPE_LECTIN_2"/>
    <property type="match status" value="1"/>
</dbReference>
<dbReference type="InterPro" id="IPR003609">
    <property type="entry name" value="Pan_app"/>
</dbReference>
<feature type="disulfide bond" evidence="3">
    <location>
        <begin position="4903"/>
        <end position="4912"/>
    </location>
</feature>
<feature type="domain" description="Sushi" evidence="9">
    <location>
        <begin position="5157"/>
        <end position="5216"/>
    </location>
</feature>
<dbReference type="PROSITE" id="PS51211">
    <property type="entry name" value="VITELLOGENIN"/>
    <property type="match status" value="1"/>
</dbReference>
<feature type="domain" description="Sushi" evidence="9">
    <location>
        <begin position="4917"/>
        <end position="4977"/>
    </location>
</feature>
<dbReference type="InterPro" id="IPR016187">
    <property type="entry name" value="CTDL_fold"/>
</dbReference>
<feature type="chain" id="PRO_5035447641" evidence="6">
    <location>
        <begin position="21"/>
        <end position="5361"/>
    </location>
</feature>
<feature type="disulfide bond" evidence="4">
    <location>
        <begin position="5066"/>
        <end position="5093"/>
    </location>
</feature>
<dbReference type="Pfam" id="PF00059">
    <property type="entry name" value="Lectin_C"/>
    <property type="match status" value="1"/>
</dbReference>
<dbReference type="InterPro" id="IPR035976">
    <property type="entry name" value="Sushi/SCR/CCP_sf"/>
</dbReference>
<dbReference type="EMBL" id="OV696702">
    <property type="protein sequence ID" value="CAH1249045.1"/>
    <property type="molecule type" value="Genomic_DNA"/>
</dbReference>
<reference evidence="11" key="1">
    <citation type="submission" date="2022-01" db="EMBL/GenBank/DDBJ databases">
        <authorList>
            <person name="Braso-Vives M."/>
        </authorList>
    </citation>
    <scope>NUCLEOTIDE SEQUENCE</scope>
</reference>
<dbReference type="Gene3D" id="2.70.70.10">
    <property type="entry name" value="Glucose Permease (Domain IIA)"/>
    <property type="match status" value="1"/>
</dbReference>
<dbReference type="SMART" id="SM00034">
    <property type="entry name" value="CLECT"/>
    <property type="match status" value="1"/>
</dbReference>
<evidence type="ECO:0000259" key="7">
    <source>
        <dbReference type="PROSITE" id="PS50026"/>
    </source>
</evidence>
<feature type="disulfide bond" evidence="4">
    <location>
        <begin position="4919"/>
        <end position="4962"/>
    </location>
</feature>
<dbReference type="SMART" id="SM00473">
    <property type="entry name" value="PAN_AP"/>
    <property type="match status" value="1"/>
</dbReference>
<dbReference type="Gene3D" id="3.50.4.10">
    <property type="entry name" value="Hepatocyte Growth Factor"/>
    <property type="match status" value="1"/>
</dbReference>
<feature type="domain" description="Sushi" evidence="9">
    <location>
        <begin position="5033"/>
        <end position="5095"/>
    </location>
</feature>
<dbReference type="InterPro" id="IPR001304">
    <property type="entry name" value="C-type_lectin-like"/>
</dbReference>
<feature type="compositionally biased region" description="Polar residues" evidence="5">
    <location>
        <begin position="4414"/>
        <end position="4431"/>
    </location>
</feature>
<keyword evidence="1 6" id="KW-0732">Signal</keyword>
<feature type="domain" description="EGF-like" evidence="7">
    <location>
        <begin position="4874"/>
        <end position="4913"/>
    </location>
</feature>
<feature type="disulfide bond" evidence="4">
    <location>
        <begin position="5127"/>
        <end position="5154"/>
    </location>
</feature>
<dbReference type="SMART" id="SM00032">
    <property type="entry name" value="CCP"/>
    <property type="match status" value="5"/>
</dbReference>
<gene>
    <name evidence="11" type="primary">SELE</name>
    <name evidence="11" type="ORF">BLAG_LOCUS10283</name>
</gene>
<dbReference type="PROSITE" id="PS51257">
    <property type="entry name" value="PROKAR_LIPOPROTEIN"/>
    <property type="match status" value="1"/>
</dbReference>